<accession>A0AAD1ZUV2</accession>
<proteinExistence type="predicted"/>
<evidence type="ECO:0000259" key="1">
    <source>
        <dbReference type="PROSITE" id="PS51352"/>
    </source>
</evidence>
<protein>
    <recommendedName>
        <fullName evidence="1">Thioredoxin domain-containing protein</fullName>
    </recommendedName>
</protein>
<dbReference type="Proteomes" id="UP000834106">
    <property type="component" value="Chromosome 13"/>
</dbReference>
<reference evidence="2" key="1">
    <citation type="submission" date="2023-05" db="EMBL/GenBank/DDBJ databases">
        <authorList>
            <person name="Huff M."/>
        </authorList>
    </citation>
    <scope>NUCLEOTIDE SEQUENCE</scope>
</reference>
<dbReference type="CDD" id="cd02947">
    <property type="entry name" value="TRX_family"/>
    <property type="match status" value="1"/>
</dbReference>
<dbReference type="PROSITE" id="PS00194">
    <property type="entry name" value="THIOREDOXIN_1"/>
    <property type="match status" value="1"/>
</dbReference>
<organism evidence="2 3">
    <name type="scientific">Fraxinus pennsylvanica</name>
    <dbReference type="NCBI Taxonomy" id="56036"/>
    <lineage>
        <taxon>Eukaryota</taxon>
        <taxon>Viridiplantae</taxon>
        <taxon>Streptophyta</taxon>
        <taxon>Embryophyta</taxon>
        <taxon>Tracheophyta</taxon>
        <taxon>Spermatophyta</taxon>
        <taxon>Magnoliopsida</taxon>
        <taxon>eudicotyledons</taxon>
        <taxon>Gunneridae</taxon>
        <taxon>Pentapetalae</taxon>
        <taxon>asterids</taxon>
        <taxon>lamiids</taxon>
        <taxon>Lamiales</taxon>
        <taxon>Oleaceae</taxon>
        <taxon>Oleeae</taxon>
        <taxon>Fraxinus</taxon>
    </lineage>
</organism>
<evidence type="ECO:0000313" key="2">
    <source>
        <dbReference type="EMBL" id="CAI9774756.1"/>
    </source>
</evidence>
<name>A0AAD1ZUV2_9LAMI</name>
<dbReference type="SUPFAM" id="SSF52833">
    <property type="entry name" value="Thioredoxin-like"/>
    <property type="match status" value="1"/>
</dbReference>
<gene>
    <name evidence="2" type="ORF">FPE_LOCUS22186</name>
</gene>
<dbReference type="InterPro" id="IPR017937">
    <property type="entry name" value="Thioredoxin_CS"/>
</dbReference>
<dbReference type="InterPro" id="IPR013766">
    <property type="entry name" value="Thioredoxin_domain"/>
</dbReference>
<dbReference type="Gene3D" id="3.40.30.10">
    <property type="entry name" value="Glutaredoxin"/>
    <property type="match status" value="1"/>
</dbReference>
<dbReference type="InterPro" id="IPR050620">
    <property type="entry name" value="Thioredoxin_H-type-like"/>
</dbReference>
<dbReference type="EMBL" id="OU503048">
    <property type="protein sequence ID" value="CAI9774756.1"/>
    <property type="molecule type" value="Genomic_DNA"/>
</dbReference>
<dbReference type="PROSITE" id="PS51352">
    <property type="entry name" value="THIOREDOXIN_2"/>
    <property type="match status" value="1"/>
</dbReference>
<dbReference type="AlphaFoldDB" id="A0AAD1ZUV2"/>
<dbReference type="PANTHER" id="PTHR10438">
    <property type="entry name" value="THIOREDOXIN"/>
    <property type="match status" value="1"/>
</dbReference>
<dbReference type="InterPro" id="IPR036249">
    <property type="entry name" value="Thioredoxin-like_sf"/>
</dbReference>
<dbReference type="Pfam" id="PF00085">
    <property type="entry name" value="Thioredoxin"/>
    <property type="match status" value="1"/>
</dbReference>
<feature type="domain" description="Thioredoxin" evidence="1">
    <location>
        <begin position="17"/>
        <end position="132"/>
    </location>
</feature>
<sequence>MGLCLAKHKRDGDDSDHDIEFTGGNVHLITTEESWEQKMAEAKRDGRIVIANFSAAWCGPCRIISPFYIELSEKHPSLMFLVIDVDELTDFSTTWDIKATPTGFFSGIVFMMCAPPIWFGLPDYYQIVAVPL</sequence>
<dbReference type="PANTHER" id="PTHR10438:SF434">
    <property type="entry name" value="THIOREDOXIN H9"/>
    <property type="match status" value="1"/>
</dbReference>
<keyword evidence="3" id="KW-1185">Reference proteome</keyword>
<evidence type="ECO:0000313" key="3">
    <source>
        <dbReference type="Proteomes" id="UP000834106"/>
    </source>
</evidence>